<accession>A0ABT9XNI8</accession>
<sequence>MKIEEEYKIKEDSTEKDLEETPIEDVEEETVPVNYSISSYGADYPIDSLIKRITRGVIFVPNFQRGYVWKPEHASRFIESLLLGLPVPGIFLAKESETEKLLVIDGQQRLWSLLYFYEGRFPGGRKFALKGVNTEFEGHTYESLPESFRTHLDDCIIHATVIKQEEPNDDNTSIYHIFERLNTGGVRLQPQEIRACIYHGPLNEILHELNNNDSWRKLFGPINKNMKDQELILRFFALNFLGHEYKNPLKEFLNIYMSKNKNFTLHKPEILFLTFERTVDEILNYIGPSAFKPNRALRTAVFDAVMVGISKRLEKGEIKNKEEIKLKYAELLEDEEFQIATRSYTTQEAAVKKRLDLAIKFFGEIE</sequence>
<dbReference type="Proteomes" id="UP001224122">
    <property type="component" value="Unassembled WGS sequence"/>
</dbReference>
<reference evidence="3 4" key="1">
    <citation type="submission" date="2023-07" db="EMBL/GenBank/DDBJ databases">
        <title>Genomic Encyclopedia of Type Strains, Phase IV (KMG-IV): sequencing the most valuable type-strain genomes for metagenomic binning, comparative biology and taxonomic classification.</title>
        <authorList>
            <person name="Goeker M."/>
        </authorList>
    </citation>
    <scope>NUCLEOTIDE SEQUENCE [LARGE SCALE GENOMIC DNA]</scope>
    <source>
        <strain evidence="3 4">DSM 27594</strain>
    </source>
</reference>
<gene>
    <name evidence="3" type="ORF">J2S10_000199</name>
</gene>
<feature type="region of interest" description="Disordered" evidence="1">
    <location>
        <begin position="1"/>
        <end position="25"/>
    </location>
</feature>
<evidence type="ECO:0000313" key="3">
    <source>
        <dbReference type="EMBL" id="MDQ0197094.1"/>
    </source>
</evidence>
<evidence type="ECO:0000256" key="1">
    <source>
        <dbReference type="SAM" id="MobiDB-lite"/>
    </source>
</evidence>
<dbReference type="Pfam" id="PF03235">
    <property type="entry name" value="GmrSD_N"/>
    <property type="match status" value="1"/>
</dbReference>
<evidence type="ECO:0000313" key="4">
    <source>
        <dbReference type="Proteomes" id="UP001224122"/>
    </source>
</evidence>
<name>A0ABT9XNI8_9BACI</name>
<dbReference type="EMBL" id="JAUSTW010000001">
    <property type="protein sequence ID" value="MDQ0197094.1"/>
    <property type="molecule type" value="Genomic_DNA"/>
</dbReference>
<dbReference type="PANTHER" id="PTHR39639:SF1">
    <property type="entry name" value="DUF262 DOMAIN-CONTAINING PROTEIN"/>
    <property type="match status" value="1"/>
</dbReference>
<dbReference type="RefSeq" id="WP_307403796.1">
    <property type="nucleotide sequence ID" value="NZ_JAUSTW010000001.1"/>
</dbReference>
<evidence type="ECO:0000259" key="2">
    <source>
        <dbReference type="Pfam" id="PF03235"/>
    </source>
</evidence>
<feature type="domain" description="GmrSD restriction endonucleases N-terminal" evidence="2">
    <location>
        <begin position="47"/>
        <end position="198"/>
    </location>
</feature>
<proteinExistence type="predicted"/>
<dbReference type="InterPro" id="IPR004919">
    <property type="entry name" value="GmrSD_N"/>
</dbReference>
<feature type="compositionally biased region" description="Basic and acidic residues" evidence="1">
    <location>
        <begin position="1"/>
        <end position="16"/>
    </location>
</feature>
<protein>
    <recommendedName>
        <fullName evidence="2">GmrSD restriction endonucleases N-terminal domain-containing protein</fullName>
    </recommendedName>
</protein>
<keyword evidence="4" id="KW-1185">Reference proteome</keyword>
<comment type="caution">
    <text evidence="3">The sequence shown here is derived from an EMBL/GenBank/DDBJ whole genome shotgun (WGS) entry which is preliminary data.</text>
</comment>
<dbReference type="PANTHER" id="PTHR39639">
    <property type="entry name" value="CHROMOSOME 16, WHOLE GENOME SHOTGUN SEQUENCE"/>
    <property type="match status" value="1"/>
</dbReference>
<organism evidence="3 4">
    <name type="scientific">Neobacillus ginsengisoli</name>
    <dbReference type="NCBI Taxonomy" id="904295"/>
    <lineage>
        <taxon>Bacteria</taxon>
        <taxon>Bacillati</taxon>
        <taxon>Bacillota</taxon>
        <taxon>Bacilli</taxon>
        <taxon>Bacillales</taxon>
        <taxon>Bacillaceae</taxon>
        <taxon>Neobacillus</taxon>
    </lineage>
</organism>